<keyword evidence="4" id="KW-1185">Reference proteome</keyword>
<dbReference type="PANTHER" id="PTHR31589">
    <property type="entry name" value="PROTEIN, PUTATIVE (DUF239)-RELATED-RELATED"/>
    <property type="match status" value="1"/>
</dbReference>
<feature type="region of interest" description="Disordered" evidence="1">
    <location>
        <begin position="1"/>
        <end position="79"/>
    </location>
</feature>
<evidence type="ECO:0000313" key="4">
    <source>
        <dbReference type="Proteomes" id="UP000235371"/>
    </source>
</evidence>
<feature type="domain" description="Neprosin PEP catalytic" evidence="2">
    <location>
        <begin position="73"/>
        <end position="332"/>
    </location>
</feature>
<proteinExistence type="predicted"/>
<dbReference type="RefSeq" id="XP_024735350.1">
    <property type="nucleotide sequence ID" value="XM_024872921.1"/>
</dbReference>
<evidence type="ECO:0000256" key="1">
    <source>
        <dbReference type="SAM" id="MobiDB-lite"/>
    </source>
</evidence>
<dbReference type="Proteomes" id="UP000235371">
    <property type="component" value="Unassembled WGS sequence"/>
</dbReference>
<dbReference type="OrthoDB" id="1858978at2759"/>
<dbReference type="Pfam" id="PF03080">
    <property type="entry name" value="Neprosin"/>
    <property type="match status" value="1"/>
</dbReference>
<name>A0A2J6T600_9HELO</name>
<protein>
    <recommendedName>
        <fullName evidence="2">Neprosin PEP catalytic domain-containing protein</fullName>
    </recommendedName>
</protein>
<feature type="non-terminal residue" evidence="3">
    <location>
        <position position="333"/>
    </location>
</feature>
<dbReference type="AlphaFoldDB" id="A0A2J6T600"/>
<organism evidence="3 4">
    <name type="scientific">Hyaloscypha bicolor E</name>
    <dbReference type="NCBI Taxonomy" id="1095630"/>
    <lineage>
        <taxon>Eukaryota</taxon>
        <taxon>Fungi</taxon>
        <taxon>Dikarya</taxon>
        <taxon>Ascomycota</taxon>
        <taxon>Pezizomycotina</taxon>
        <taxon>Leotiomycetes</taxon>
        <taxon>Helotiales</taxon>
        <taxon>Hyaloscyphaceae</taxon>
        <taxon>Hyaloscypha</taxon>
        <taxon>Hyaloscypha bicolor</taxon>
    </lineage>
</organism>
<dbReference type="InterPro" id="IPR004314">
    <property type="entry name" value="Neprosin"/>
</dbReference>
<dbReference type="PROSITE" id="PS52045">
    <property type="entry name" value="NEPROSIN_PEP_CD"/>
    <property type="match status" value="1"/>
</dbReference>
<evidence type="ECO:0000259" key="2">
    <source>
        <dbReference type="PROSITE" id="PS52045"/>
    </source>
</evidence>
<dbReference type="GeneID" id="36581001"/>
<dbReference type="STRING" id="1095630.A0A2J6T600"/>
<feature type="non-terminal residue" evidence="3">
    <location>
        <position position="1"/>
    </location>
</feature>
<feature type="compositionally biased region" description="Polar residues" evidence="1">
    <location>
        <begin position="70"/>
        <end position="79"/>
    </location>
</feature>
<dbReference type="EMBL" id="KZ613822">
    <property type="protein sequence ID" value="PMD58446.1"/>
    <property type="molecule type" value="Genomic_DNA"/>
</dbReference>
<dbReference type="InParanoid" id="A0A2J6T600"/>
<reference evidence="3 4" key="1">
    <citation type="submission" date="2016-04" db="EMBL/GenBank/DDBJ databases">
        <title>A degradative enzymes factory behind the ericoid mycorrhizal symbiosis.</title>
        <authorList>
            <consortium name="DOE Joint Genome Institute"/>
            <person name="Martino E."/>
            <person name="Morin E."/>
            <person name="Grelet G."/>
            <person name="Kuo A."/>
            <person name="Kohler A."/>
            <person name="Daghino S."/>
            <person name="Barry K."/>
            <person name="Choi C."/>
            <person name="Cichocki N."/>
            <person name="Clum A."/>
            <person name="Copeland A."/>
            <person name="Hainaut M."/>
            <person name="Haridas S."/>
            <person name="Labutti K."/>
            <person name="Lindquist E."/>
            <person name="Lipzen A."/>
            <person name="Khouja H.-R."/>
            <person name="Murat C."/>
            <person name="Ohm R."/>
            <person name="Olson A."/>
            <person name="Spatafora J."/>
            <person name="Veneault-Fourrey C."/>
            <person name="Henrissat B."/>
            <person name="Grigoriev I."/>
            <person name="Martin F."/>
            <person name="Perotto S."/>
        </authorList>
    </citation>
    <scope>NUCLEOTIDE SEQUENCE [LARGE SCALE GENOMIC DNA]</scope>
    <source>
        <strain evidence="3 4">E</strain>
    </source>
</reference>
<accession>A0A2J6T600</accession>
<gene>
    <name evidence="3" type="ORF">K444DRAFT_474453</name>
</gene>
<evidence type="ECO:0000313" key="3">
    <source>
        <dbReference type="EMBL" id="PMD58446.1"/>
    </source>
</evidence>
<dbReference type="PANTHER" id="PTHR31589:SF110">
    <property type="entry name" value="PROTEIN, PUTATIVE (DUF239)-RELATED"/>
    <property type="match status" value="1"/>
</dbReference>
<dbReference type="InterPro" id="IPR053168">
    <property type="entry name" value="Glutamic_endopeptidase"/>
</dbReference>
<sequence>IDWVPIDSQGPIAKPPAPLTVYGGNVSTAEPELQKPDAKHGPAGTVPIPRVDPAYLNNVPTKRLPDGKRSPNSKSKRQYSGTHWYVSSTQYVANIGGSAAFSIFKAFVNNKADFSLLQTAVTHSSSNGIQTLEAGWINYPNQVSAPHLFTYYTTNGYKSQGNGVGGWNRDVSGWVQYDTLIFPGTVFSPNNVDGNTGAQYEIQIQYLLYQGNWWLWVRDRWIGYYPASLFSAHTSGVTLATGSDSIYYYGEIYQSEGPVTTTDMGSGEFAEKGFGRSAYIHNMVYFDSTGTHDYTAGFWDSDSKKWDHRNVVSSGTNWGSYVYLGGPGAGGKV</sequence>